<keyword evidence="8" id="KW-0732">Signal</keyword>
<evidence type="ECO:0000313" key="10">
    <source>
        <dbReference type="Proteomes" id="UP000515135"/>
    </source>
</evidence>
<evidence type="ECO:0000256" key="5">
    <source>
        <dbReference type="ARBA" id="ARBA00022734"/>
    </source>
</evidence>
<feature type="chain" id="PRO_5028416774" evidence="8">
    <location>
        <begin position="21"/>
        <end position="190"/>
    </location>
</feature>
<dbReference type="SUPFAM" id="SSF49785">
    <property type="entry name" value="Galactose-binding domain-like"/>
    <property type="match status" value="1"/>
</dbReference>
<dbReference type="RefSeq" id="XP_019613701.1">
    <property type="nucleotide sequence ID" value="XM_019758142.1"/>
</dbReference>
<comment type="subunit">
    <text evidence="3">Homotrimer.</text>
</comment>
<dbReference type="GeneID" id="109461750"/>
<keyword evidence="7" id="KW-1015">Disulfide bond</keyword>
<dbReference type="GO" id="GO:0001868">
    <property type="term" value="P:regulation of complement activation, lectin pathway"/>
    <property type="evidence" value="ECO:0007669"/>
    <property type="project" value="UniProtKB-ARBA"/>
</dbReference>
<dbReference type="InterPro" id="IPR000421">
    <property type="entry name" value="FA58C"/>
</dbReference>
<keyword evidence="6" id="KW-0106">Calcium</keyword>
<dbReference type="InterPro" id="IPR051941">
    <property type="entry name" value="BG_Antigen-Binding_Lectin"/>
</dbReference>
<sequence>MAGDLTLFALLLLLGHLAEANMCAGIRSTNLAKNRPATQSSTASGGVAGRAVDGSRSSSWRAGSCTHTASQTNPWWRVDLGSSQCVDSLVVVNRLDCCSERLDGFTVHVGDNPDVLKNPTCGGPQSLSRGNVMSIGCGGRTGRYVGISLTGSSRILTLCEVEVYGGAQGKRMLSLEDKLESLREDLEKQW</sequence>
<evidence type="ECO:0000256" key="3">
    <source>
        <dbReference type="ARBA" id="ARBA00011233"/>
    </source>
</evidence>
<dbReference type="SMART" id="SM00607">
    <property type="entry name" value="FTP"/>
    <property type="match status" value="1"/>
</dbReference>
<dbReference type="Pfam" id="PF22633">
    <property type="entry name" value="F5_F8_type_C_2"/>
    <property type="match status" value="1"/>
</dbReference>
<evidence type="ECO:0000256" key="2">
    <source>
        <dbReference type="ARBA" id="ARBA00010147"/>
    </source>
</evidence>
<evidence type="ECO:0000256" key="7">
    <source>
        <dbReference type="ARBA" id="ARBA00023157"/>
    </source>
</evidence>
<feature type="signal peptide" evidence="8">
    <location>
        <begin position="1"/>
        <end position="20"/>
    </location>
</feature>
<dbReference type="PANTHER" id="PTHR45713:SF6">
    <property type="entry name" value="F5_8 TYPE C DOMAIN-CONTAINING PROTEIN"/>
    <property type="match status" value="1"/>
</dbReference>
<dbReference type="GO" id="GO:0010185">
    <property type="term" value="P:regulation of cellular defense response"/>
    <property type="evidence" value="ECO:0007669"/>
    <property type="project" value="UniProtKB-ARBA"/>
</dbReference>
<accession>A0A6P4YA94</accession>
<dbReference type="InterPro" id="IPR008979">
    <property type="entry name" value="Galactose-bd-like_sf"/>
</dbReference>
<evidence type="ECO:0000256" key="6">
    <source>
        <dbReference type="ARBA" id="ARBA00022837"/>
    </source>
</evidence>
<dbReference type="KEGG" id="bbel:109461750"/>
<keyword evidence="5" id="KW-0430">Lectin</keyword>
<dbReference type="OrthoDB" id="547680at2759"/>
<dbReference type="AlphaFoldDB" id="A0A6P4YA94"/>
<gene>
    <name evidence="11" type="primary">LOC109461750</name>
</gene>
<feature type="domain" description="F5/8 type C" evidence="9">
    <location>
        <begin position="19"/>
        <end position="166"/>
    </location>
</feature>
<dbReference type="GO" id="GO:0046872">
    <property type="term" value="F:metal ion binding"/>
    <property type="evidence" value="ECO:0007669"/>
    <property type="project" value="UniProtKB-KW"/>
</dbReference>
<proteinExistence type="inferred from homology"/>
<dbReference type="GO" id="GO:0042806">
    <property type="term" value="F:fucose binding"/>
    <property type="evidence" value="ECO:0007669"/>
    <property type="project" value="UniProtKB-ARBA"/>
</dbReference>
<dbReference type="InterPro" id="IPR006585">
    <property type="entry name" value="FTP1"/>
</dbReference>
<protein>
    <submittedName>
        <fullName evidence="11">Fucolectin-like</fullName>
    </submittedName>
</protein>
<evidence type="ECO:0000256" key="8">
    <source>
        <dbReference type="SAM" id="SignalP"/>
    </source>
</evidence>
<comment type="similarity">
    <text evidence="2">Belongs to the fucolectin family.</text>
</comment>
<dbReference type="PROSITE" id="PS50022">
    <property type="entry name" value="FA58C_3"/>
    <property type="match status" value="1"/>
</dbReference>
<dbReference type="Proteomes" id="UP000515135">
    <property type="component" value="Unplaced"/>
</dbReference>
<evidence type="ECO:0000259" key="9">
    <source>
        <dbReference type="PROSITE" id="PS50022"/>
    </source>
</evidence>
<name>A0A6P4YA94_BRABE</name>
<reference evidence="11" key="1">
    <citation type="submission" date="2025-08" db="UniProtKB">
        <authorList>
            <consortium name="RefSeq"/>
        </authorList>
    </citation>
    <scope>IDENTIFICATION</scope>
    <source>
        <tissue evidence="11">Gonad</tissue>
    </source>
</reference>
<organism evidence="10 11">
    <name type="scientific">Branchiostoma belcheri</name>
    <name type="common">Amphioxus</name>
    <dbReference type="NCBI Taxonomy" id="7741"/>
    <lineage>
        <taxon>Eukaryota</taxon>
        <taxon>Metazoa</taxon>
        <taxon>Chordata</taxon>
        <taxon>Cephalochordata</taxon>
        <taxon>Leptocardii</taxon>
        <taxon>Amphioxiformes</taxon>
        <taxon>Branchiostomatidae</taxon>
        <taxon>Branchiostoma</taxon>
    </lineage>
</organism>
<evidence type="ECO:0000256" key="1">
    <source>
        <dbReference type="ARBA" id="ARBA00002219"/>
    </source>
</evidence>
<dbReference type="Gene3D" id="2.60.120.260">
    <property type="entry name" value="Galactose-binding domain-like"/>
    <property type="match status" value="1"/>
</dbReference>
<keyword evidence="10" id="KW-1185">Reference proteome</keyword>
<comment type="function">
    <text evidence="1">Acts as a defensive agent. Recognizes blood group fucosylated oligosaccharides including A, B, H and Lewis B-type antigens. Does not recognize Lewis A antigen and has low affinity for monovalent haptens.</text>
</comment>
<evidence type="ECO:0000256" key="4">
    <source>
        <dbReference type="ARBA" id="ARBA00022723"/>
    </source>
</evidence>
<keyword evidence="4" id="KW-0479">Metal-binding</keyword>
<evidence type="ECO:0000313" key="11">
    <source>
        <dbReference type="RefSeq" id="XP_019613701.1"/>
    </source>
</evidence>
<dbReference type="PANTHER" id="PTHR45713">
    <property type="entry name" value="FTP DOMAIN-CONTAINING PROTEIN"/>
    <property type="match status" value="1"/>
</dbReference>